<dbReference type="AlphaFoldDB" id="A0A915HTB8"/>
<evidence type="ECO:0000313" key="1">
    <source>
        <dbReference type="Proteomes" id="UP000887565"/>
    </source>
</evidence>
<accession>A0A915HTB8</accession>
<evidence type="ECO:0000313" key="2">
    <source>
        <dbReference type="WBParaSite" id="nRc.2.0.1.t04781-RA"/>
    </source>
</evidence>
<proteinExistence type="predicted"/>
<dbReference type="Proteomes" id="UP000887565">
    <property type="component" value="Unplaced"/>
</dbReference>
<sequence length="102" mass="12090">MQLIYWSGNILKLKSEINIIFGVLKRKIEWQSTNCHSIFPRTSASSHRHLRVNHCMNTKVCRQLLDAKAHIENVQKFQSQREKKLRGLMTNLNFWQILTPDE</sequence>
<dbReference type="WBParaSite" id="nRc.2.0.1.t04781-RA">
    <property type="protein sequence ID" value="nRc.2.0.1.t04781-RA"/>
    <property type="gene ID" value="nRc.2.0.1.g04781"/>
</dbReference>
<name>A0A915HTB8_ROMCU</name>
<protein>
    <submittedName>
        <fullName evidence="2">Uncharacterized protein</fullName>
    </submittedName>
</protein>
<reference evidence="2" key="1">
    <citation type="submission" date="2022-11" db="UniProtKB">
        <authorList>
            <consortium name="WormBaseParasite"/>
        </authorList>
    </citation>
    <scope>IDENTIFICATION</scope>
</reference>
<organism evidence="1 2">
    <name type="scientific">Romanomermis culicivorax</name>
    <name type="common">Nematode worm</name>
    <dbReference type="NCBI Taxonomy" id="13658"/>
    <lineage>
        <taxon>Eukaryota</taxon>
        <taxon>Metazoa</taxon>
        <taxon>Ecdysozoa</taxon>
        <taxon>Nematoda</taxon>
        <taxon>Enoplea</taxon>
        <taxon>Dorylaimia</taxon>
        <taxon>Mermithida</taxon>
        <taxon>Mermithoidea</taxon>
        <taxon>Mermithidae</taxon>
        <taxon>Romanomermis</taxon>
    </lineage>
</organism>
<keyword evidence="1" id="KW-1185">Reference proteome</keyword>